<feature type="transmembrane region" description="Helical" evidence="6">
    <location>
        <begin position="437"/>
        <end position="455"/>
    </location>
</feature>
<feature type="transmembrane region" description="Helical" evidence="6">
    <location>
        <begin position="128"/>
        <end position="149"/>
    </location>
</feature>
<keyword evidence="5 6" id="KW-0472">Membrane</keyword>
<name>F7PKC4_9EURY</name>
<feature type="transmembrane region" description="Helical" evidence="6">
    <location>
        <begin position="89"/>
        <end position="116"/>
    </location>
</feature>
<dbReference type="KEGG" id="hti:HTIA_2659"/>
<dbReference type="CDD" id="cd13128">
    <property type="entry name" value="MATE_Wzx_like"/>
    <property type="match status" value="1"/>
</dbReference>
<feature type="transmembrane region" description="Helical" evidence="6">
    <location>
        <begin position="227"/>
        <end position="253"/>
    </location>
</feature>
<gene>
    <name evidence="8" type="ORF">HLRTI_000845</name>
    <name evidence="7" type="ORF">HTIA_2659</name>
</gene>
<feature type="transmembrane region" description="Helical" evidence="6">
    <location>
        <begin position="398"/>
        <end position="416"/>
    </location>
</feature>
<feature type="transmembrane region" description="Helical" evidence="6">
    <location>
        <begin position="373"/>
        <end position="392"/>
    </location>
</feature>
<protein>
    <submittedName>
        <fullName evidence="8">Capsular polysaccharide biosynthesis protein</fullName>
    </submittedName>
    <submittedName>
        <fullName evidence="7">Polysaccharide biosynthesis transport protein</fullName>
    </submittedName>
</protein>
<dbReference type="OrthoDB" id="19148at2157"/>
<keyword evidence="4 6" id="KW-1133">Transmembrane helix</keyword>
<dbReference type="InterPro" id="IPR002797">
    <property type="entry name" value="Polysacc_synth"/>
</dbReference>
<evidence type="ECO:0000313" key="8">
    <source>
        <dbReference type="EMBL" id="ERJ06992.1"/>
    </source>
</evidence>
<evidence type="ECO:0000256" key="3">
    <source>
        <dbReference type="ARBA" id="ARBA00022692"/>
    </source>
</evidence>
<feature type="transmembrane region" description="Helical" evidence="6">
    <location>
        <begin position="188"/>
        <end position="207"/>
    </location>
</feature>
<reference evidence="8 9" key="1">
    <citation type="journal article" date="2011" name="J. Bacteriol.">
        <title>Genome sequence of Halorhabdus tiamatea, the first archaeon isolated from a deep-sea anoxic brine lake.</title>
        <authorList>
            <person name="Antunes A."/>
            <person name="Alam I."/>
            <person name="Bajic V.B."/>
            <person name="Stingl U."/>
        </authorList>
    </citation>
    <scope>NUCLEOTIDE SEQUENCE [LARGE SCALE GENOMIC DNA]</scope>
    <source>
        <strain evidence="8 9">SARL4B</strain>
    </source>
</reference>
<reference evidence="7 10" key="3">
    <citation type="journal article" date="2014" name="Environ. Microbiol.">
        <title>Halorhabdus tiamatea: proteogenomics and glycosidase activity measurements identify the first cultivated euryarchaeon from a deep-sea anoxic brine lake as potential polysaccharide degrader.</title>
        <authorList>
            <person name="Werner J."/>
            <person name="Ferrer M."/>
            <person name="Michel G."/>
            <person name="Mann A.J."/>
            <person name="Huang S."/>
            <person name="Juarez S."/>
            <person name="Ciordia S."/>
            <person name="Albar J.P."/>
            <person name="Alcaide M."/>
            <person name="La Cono V."/>
            <person name="Yakimov M.M."/>
            <person name="Antunes A."/>
            <person name="Taborda M."/>
            <person name="Da Costa M.S."/>
            <person name="Amann R.I."/>
            <person name="Gloeckner F.O."/>
            <person name="Golyshina O.V."/>
            <person name="Golyshin P.N."/>
            <person name="Teeling H."/>
        </authorList>
    </citation>
    <scope>NUCLEOTIDE SEQUENCE [LARGE SCALE GENOMIC DNA]</scope>
    <source>
        <strain evidence="10">SARL4B</strain>
        <strain evidence="7">Type strain: SARL4B</strain>
    </source>
</reference>
<dbReference type="PANTHER" id="PTHR30250:SF27">
    <property type="entry name" value="POLYSACCHARIDE BIOSYNTHESIS PROTEIN"/>
    <property type="match status" value="1"/>
</dbReference>
<dbReference type="PATRIC" id="fig|1033806.12.peg.2647"/>
<dbReference type="EMBL" id="HF571520">
    <property type="protein sequence ID" value="CCQ34764.1"/>
    <property type="molecule type" value="Genomic_DNA"/>
</dbReference>
<feature type="transmembrane region" description="Helical" evidence="6">
    <location>
        <begin position="310"/>
        <end position="330"/>
    </location>
</feature>
<dbReference type="Proteomes" id="UP000015381">
    <property type="component" value="Chromosome I"/>
</dbReference>
<dbReference type="GO" id="GO:0005886">
    <property type="term" value="C:plasma membrane"/>
    <property type="evidence" value="ECO:0007669"/>
    <property type="project" value="UniProtKB-SubCell"/>
</dbReference>
<evidence type="ECO:0000256" key="1">
    <source>
        <dbReference type="ARBA" id="ARBA00004651"/>
    </source>
</evidence>
<feature type="transmembrane region" description="Helical" evidence="6">
    <location>
        <begin position="265"/>
        <end position="289"/>
    </location>
</feature>
<proteinExistence type="predicted"/>
<dbReference type="InterPro" id="IPR050833">
    <property type="entry name" value="Poly_Biosynth_Transport"/>
</dbReference>
<sequence length="514" mass="56026">MSDDTSPISRISTLFKGGSIAAIGVVVELGISFFAKVVLARWLGKVEYGAVSLGIMLMAMTSTIVLLGLPSGIGRFLPRYDDRAHRRGILLTGFSIVLPFSIVVGGILVLFAPTIATTVFDNPSTGPILRVFGLIIPLAATMKFTIGVVRGMQHTVPKVYIQNLSLPIARFAGIGVAIAFGFGTVGVAWAYAVSYAVAVTTGIYYLWRHTSLFEFGTEYTTDYRNLLAFSFPLLIMSAMSLIFKDIDIFFLGYYQSAGNVGIYNVVYPIAQLLLVAVTSFGFIFMPVLSELHSEGKIDEMARLYEVVTKWVFMSTLPLFLVFVLFPDLSLEITFGGEYRPGAPALVILGLGFITHTAAGPNMDLLTSIGRTRLIMYDNSVVAAVNLALNIVLIPRYSFIGAAVATAVAYALLNLLYTYQLYRIAKIQPLTPAMIKPTVIAVGLIGMIYVIAKIFVPLNLVTLPLLFGVFVTVYGISILRFGGIESEEVQLVLRFEDRFGVDLGPIKVIANWFIS</sequence>
<dbReference type="PANTHER" id="PTHR30250">
    <property type="entry name" value="PST FAMILY PREDICTED COLANIC ACID TRANSPORTER"/>
    <property type="match status" value="1"/>
</dbReference>
<evidence type="ECO:0000256" key="6">
    <source>
        <dbReference type="SAM" id="Phobius"/>
    </source>
</evidence>
<evidence type="ECO:0000313" key="9">
    <source>
        <dbReference type="Proteomes" id="UP000003861"/>
    </source>
</evidence>
<feature type="transmembrane region" description="Helical" evidence="6">
    <location>
        <begin position="342"/>
        <end position="361"/>
    </location>
</feature>
<feature type="transmembrane region" description="Helical" evidence="6">
    <location>
        <begin position="161"/>
        <end position="182"/>
    </location>
</feature>
<feature type="transmembrane region" description="Helical" evidence="6">
    <location>
        <begin position="20"/>
        <end position="42"/>
    </location>
</feature>
<evidence type="ECO:0000313" key="10">
    <source>
        <dbReference type="Proteomes" id="UP000015381"/>
    </source>
</evidence>
<dbReference type="Proteomes" id="UP000003861">
    <property type="component" value="Unassembled WGS sequence"/>
</dbReference>
<evidence type="ECO:0000256" key="4">
    <source>
        <dbReference type="ARBA" id="ARBA00022989"/>
    </source>
</evidence>
<dbReference type="HOGENOM" id="CLU_022017_5_1_2"/>
<evidence type="ECO:0000256" key="2">
    <source>
        <dbReference type="ARBA" id="ARBA00022475"/>
    </source>
</evidence>
<feature type="transmembrane region" description="Helical" evidence="6">
    <location>
        <begin position="461"/>
        <end position="480"/>
    </location>
</feature>
<organism evidence="8 9">
    <name type="scientific">Halorhabdus tiamatea SARL4B</name>
    <dbReference type="NCBI Taxonomy" id="1033806"/>
    <lineage>
        <taxon>Archaea</taxon>
        <taxon>Methanobacteriati</taxon>
        <taxon>Methanobacteriota</taxon>
        <taxon>Stenosarchaea group</taxon>
        <taxon>Halobacteria</taxon>
        <taxon>Halobacteriales</taxon>
        <taxon>Haloarculaceae</taxon>
        <taxon>Halorhabdus</taxon>
    </lineage>
</organism>
<dbReference type="EMBL" id="AFNT02000007">
    <property type="protein sequence ID" value="ERJ06992.1"/>
    <property type="molecule type" value="Genomic_DNA"/>
</dbReference>
<feature type="transmembrane region" description="Helical" evidence="6">
    <location>
        <begin position="48"/>
        <end position="69"/>
    </location>
</feature>
<dbReference type="AlphaFoldDB" id="F7PKC4"/>
<reference evidence="8 9" key="2">
    <citation type="journal article" date="2013" name="PLoS ONE">
        <title>INDIGO - INtegrated Data Warehouse of MIcrobial GenOmes with Examples from the Red Sea Extremophiles.</title>
        <authorList>
            <person name="Alam I."/>
            <person name="Antunes A."/>
            <person name="Kamau A.A."/>
            <person name="Ba Alawi W."/>
            <person name="Kalkatawi M."/>
            <person name="Stingl U."/>
            <person name="Bajic V.B."/>
        </authorList>
    </citation>
    <scope>NUCLEOTIDE SEQUENCE [LARGE SCALE GENOMIC DNA]</scope>
    <source>
        <strain evidence="8 9">SARL4B</strain>
    </source>
</reference>
<keyword evidence="2" id="KW-1003">Cell membrane</keyword>
<keyword evidence="10" id="KW-1185">Reference proteome</keyword>
<keyword evidence="3 6" id="KW-0812">Transmembrane</keyword>
<evidence type="ECO:0000313" key="7">
    <source>
        <dbReference type="EMBL" id="CCQ34764.1"/>
    </source>
</evidence>
<dbReference type="RefSeq" id="WP_008525508.1">
    <property type="nucleotide sequence ID" value="NC_021921.1"/>
</dbReference>
<evidence type="ECO:0000256" key="5">
    <source>
        <dbReference type="ARBA" id="ARBA00023136"/>
    </source>
</evidence>
<comment type="subcellular location">
    <subcellularLocation>
        <location evidence="1">Cell membrane</location>
        <topology evidence="1">Multi-pass membrane protein</topology>
    </subcellularLocation>
</comment>
<accession>F7PKC4</accession>
<dbReference type="Pfam" id="PF01943">
    <property type="entry name" value="Polysacc_synt"/>
    <property type="match status" value="1"/>
</dbReference>
<dbReference type="GeneID" id="23798799"/>
<dbReference type="STRING" id="1033806.HTIA_2659"/>
<dbReference type="eggNOG" id="arCOG02209">
    <property type="taxonomic scope" value="Archaea"/>
</dbReference>